<accession>A0A024FU28</accession>
<dbReference type="AlphaFoldDB" id="A0A024FU28"/>
<gene>
    <name evidence="6" type="ORF">BN9_111140</name>
</gene>
<evidence type="ECO:0000256" key="2">
    <source>
        <dbReference type="ARBA" id="ARBA00022737"/>
    </source>
</evidence>
<dbReference type="InterPro" id="IPR039852">
    <property type="entry name" value="CAND1/CAND2"/>
</dbReference>
<keyword evidence="2" id="KW-0677">Repeat</keyword>
<feature type="domain" description="TATA-binding protein interacting (TIP20)" evidence="5">
    <location>
        <begin position="994"/>
        <end position="1154"/>
    </location>
</feature>
<dbReference type="PANTHER" id="PTHR12696">
    <property type="entry name" value="TIP120"/>
    <property type="match status" value="1"/>
</dbReference>
<dbReference type="OrthoDB" id="6260732at2759"/>
<reference evidence="6 7" key="1">
    <citation type="submission" date="2012-05" db="EMBL/GenBank/DDBJ databases">
        <title>Recombination and specialization in a pathogen metapopulation.</title>
        <authorList>
            <person name="Gardiner A."/>
            <person name="Kemen E."/>
            <person name="Schultz-Larsen T."/>
            <person name="MacLean D."/>
            <person name="Van Oosterhout C."/>
            <person name="Jones J.D.G."/>
        </authorList>
    </citation>
    <scope>NUCLEOTIDE SEQUENCE [LARGE SCALE GENOMIC DNA]</scope>
    <source>
        <strain evidence="6 7">Ac Nc2</strain>
    </source>
</reference>
<dbReference type="InterPro" id="IPR016024">
    <property type="entry name" value="ARM-type_fold"/>
</dbReference>
<keyword evidence="3" id="KW-0833">Ubl conjugation pathway</keyword>
<keyword evidence="7" id="KW-1185">Reference proteome</keyword>
<comment type="similarity">
    <text evidence="1">Belongs to the CAND family.</text>
</comment>
<dbReference type="InParanoid" id="A0A024FU28"/>
<name>A0A024FU28_9STRA</name>
<dbReference type="STRING" id="65357.A0A024FU28"/>
<evidence type="ECO:0000313" key="7">
    <source>
        <dbReference type="Proteomes" id="UP000053237"/>
    </source>
</evidence>
<evidence type="ECO:0000256" key="1">
    <source>
        <dbReference type="ARBA" id="ARBA00007657"/>
    </source>
</evidence>
<dbReference type="Pfam" id="PF25782">
    <property type="entry name" value="TPR_CAND1"/>
    <property type="match status" value="1"/>
</dbReference>
<evidence type="ECO:0000313" key="6">
    <source>
        <dbReference type="EMBL" id="CCI10630.1"/>
    </source>
</evidence>
<evidence type="ECO:0000256" key="3">
    <source>
        <dbReference type="ARBA" id="ARBA00022786"/>
    </source>
</evidence>
<evidence type="ECO:0000259" key="5">
    <source>
        <dbReference type="Pfam" id="PF08623"/>
    </source>
</evidence>
<dbReference type="GO" id="GO:0010265">
    <property type="term" value="P:SCF complex assembly"/>
    <property type="evidence" value="ECO:0007669"/>
    <property type="project" value="InterPro"/>
</dbReference>
<dbReference type="EMBL" id="CAIX01000332">
    <property type="protein sequence ID" value="CCI10630.1"/>
    <property type="molecule type" value="Genomic_DNA"/>
</dbReference>
<dbReference type="InterPro" id="IPR013932">
    <property type="entry name" value="TATA-bd_TIP120"/>
</dbReference>
<sequence>MATSDLCSELTKGSAPLGAHLETKVCTAILNQLNDTSNDVQSVAVKCLGILVTKVSDRQAADIAAKLCNLILHGQSELHDIYTIGIKTVLADVDISAGNLVSQSISAQFLQSLSRSDLDARIKADVLDSLADVLRRFGNCIASDHETYQNLFLTLLHDPSYLIRKRTIQCVGSLGLVVSDELLARLIDELGERIHGGNAETQTLVQTIGTLSRTCGHRLDAHLQKIVPLLIQFCGRVDDATMQSGVFDELRENCIQAFESFFTNCHAGLSHFRNDIVTLLLQFMSYDPNYNYNDEDQEMNDSEEEFSDQDYSDDDDTSWKVRRASVRVLSVAMTRPESSESIQTHVMEKLIDCLKEREENVRIDVFGAVSQFIIALRTHSNRNIELVDSFHQQIQTIISYSTRYLRVKTSIACRRALLGTFCELARFKSGQLSSHFQLLFPTLLCALEDKHSELKMEILIVLRLLIDTHEPESIFDFVPAIVRHCVDCVQKEWYKVVAKTLELIQSLVRVIENSQLASVYAKTLMEAVAPHLKTKDTDQEVKEAAIDAAGQLVSSLLDALGGREREILLVLSDLLKNENTRIHAMKAIGTISQRMDISAIRNDVVKNLALLLRQQSRTLKQIVLQTLTVVICSKGAELDQGLVDSTLAEACVLLNGSDFQLCRLAIELVLAILRTTSIHSDDIMFQKILDNCLQLARSSTMQSECLDALERYFTQITKLSVSVPKVFQALCDSQDTSKQTLIHIARCVAALCADSSVSDPSYVIQSCLQELDAAHDPSKEKHTILALYCIGEIGKRNVIWSDFGNGKELLLRYFTMESEELKTAAAFTLGNLCNQHNLGCVDLIWSKLEGGEHTYLMLCALRQAIGNCSDRDWMGPSDRILGMLMRCSNSEEEGIRNMVAECLGKLVFIRTGDTVKWLEEMDRFDALNRERWTAITAMRAAITSNCVEEKHESVIKLVFNEAKPLLAALNDNDYLICRAALMTLNAFLHHYPDLVCDYAKDLMALVMRTLSIKCERVVDLGPFKHKVDDGVAVRKAGFLCFETTLTSHAYDLIECQVFQSVIERGLGDQEDIQMQCHGIISKLCQVKPICVVQSLSVILTALQKTINKNVNEDHIGTQLERTKDVIRSALRVLDAMRQIPEFTKHQQLIKLMEEISIKPHLQTMYDVIQRERSMG</sequence>
<proteinExistence type="inferred from homology"/>
<comment type="caution">
    <text evidence="6">The sequence shown here is derived from an EMBL/GenBank/DDBJ whole genome shotgun (WGS) entry which is preliminary data.</text>
</comment>
<protein>
    <recommendedName>
        <fullName evidence="5">TATA-binding protein interacting (TIP20) domain-containing protein</fullName>
    </recommendedName>
</protein>
<organism evidence="6 7">
    <name type="scientific">Albugo candida</name>
    <dbReference type="NCBI Taxonomy" id="65357"/>
    <lineage>
        <taxon>Eukaryota</taxon>
        <taxon>Sar</taxon>
        <taxon>Stramenopiles</taxon>
        <taxon>Oomycota</taxon>
        <taxon>Peronosporomycetes</taxon>
        <taxon>Albuginales</taxon>
        <taxon>Albuginaceae</taxon>
        <taxon>Albugo</taxon>
    </lineage>
</organism>
<feature type="compositionally biased region" description="Acidic residues" evidence="4">
    <location>
        <begin position="293"/>
        <end position="316"/>
    </location>
</feature>
<dbReference type="InterPro" id="IPR011989">
    <property type="entry name" value="ARM-like"/>
</dbReference>
<dbReference type="Gene3D" id="1.25.10.10">
    <property type="entry name" value="Leucine-rich Repeat Variant"/>
    <property type="match status" value="1"/>
</dbReference>
<dbReference type="SUPFAM" id="SSF48371">
    <property type="entry name" value="ARM repeat"/>
    <property type="match status" value="1"/>
</dbReference>
<evidence type="ECO:0000256" key="4">
    <source>
        <dbReference type="SAM" id="MobiDB-lite"/>
    </source>
</evidence>
<dbReference type="Pfam" id="PF08623">
    <property type="entry name" value="TIP120"/>
    <property type="match status" value="1"/>
</dbReference>
<dbReference type="Proteomes" id="UP000053237">
    <property type="component" value="Unassembled WGS sequence"/>
</dbReference>
<feature type="region of interest" description="Disordered" evidence="4">
    <location>
        <begin position="292"/>
        <end position="316"/>
    </location>
</feature>